<protein>
    <submittedName>
        <fullName evidence="3">PLAC8-like protein 1</fullName>
    </submittedName>
</protein>
<dbReference type="CTD" id="153770"/>
<evidence type="ECO:0000313" key="2">
    <source>
        <dbReference type="Proteomes" id="UP000515156"/>
    </source>
</evidence>
<dbReference type="NCBIfam" id="TIGR01571">
    <property type="entry name" value="A_thal_Cys_rich"/>
    <property type="match status" value="1"/>
</dbReference>
<dbReference type="PANTHER" id="PTHR15907">
    <property type="entry name" value="DUF614 FAMILY PROTEIN-RELATED"/>
    <property type="match status" value="1"/>
</dbReference>
<reference evidence="3" key="1">
    <citation type="submission" date="2025-08" db="UniProtKB">
        <authorList>
            <consortium name="RefSeq"/>
        </authorList>
    </citation>
    <scope>IDENTIFICATION</scope>
</reference>
<dbReference type="KEGG" id="muo:115476856"/>
<dbReference type="Proteomes" id="UP000515156">
    <property type="component" value="Chromosome 8"/>
</dbReference>
<dbReference type="FunCoup" id="A0A6P7Z1G1">
    <property type="interactions" value="1"/>
</dbReference>
<accession>A0A6P7Z1G1</accession>
<name>A0A6P7Z1G1_9AMPH</name>
<dbReference type="AlphaFoldDB" id="A0A6P7Z1G1"/>
<proteinExistence type="inferred from homology"/>
<evidence type="ECO:0000313" key="3">
    <source>
        <dbReference type="RefSeq" id="XP_030069290.1"/>
    </source>
</evidence>
<dbReference type="InParanoid" id="A0A6P7Z1G1"/>
<dbReference type="RefSeq" id="XP_030069290.1">
    <property type="nucleotide sequence ID" value="XM_030213430.1"/>
</dbReference>
<dbReference type="InterPro" id="IPR006461">
    <property type="entry name" value="PLAC_motif_containing"/>
</dbReference>
<keyword evidence="2" id="KW-1185">Reference proteome</keyword>
<comment type="similarity">
    <text evidence="1">Belongs to the cornifelin family.</text>
</comment>
<gene>
    <name evidence="3" type="primary">PLAC8L1</name>
</gene>
<dbReference type="Pfam" id="PF04749">
    <property type="entry name" value="PLAC8"/>
    <property type="match status" value="1"/>
</dbReference>
<evidence type="ECO:0000256" key="1">
    <source>
        <dbReference type="ARBA" id="ARBA00009024"/>
    </source>
</evidence>
<dbReference type="OrthoDB" id="1045822at2759"/>
<organism evidence="2 3">
    <name type="scientific">Microcaecilia unicolor</name>
    <dbReference type="NCBI Taxonomy" id="1415580"/>
    <lineage>
        <taxon>Eukaryota</taxon>
        <taxon>Metazoa</taxon>
        <taxon>Chordata</taxon>
        <taxon>Craniata</taxon>
        <taxon>Vertebrata</taxon>
        <taxon>Euteleostomi</taxon>
        <taxon>Amphibia</taxon>
        <taxon>Gymnophiona</taxon>
        <taxon>Siphonopidae</taxon>
        <taxon>Microcaecilia</taxon>
    </lineage>
</organism>
<sequence length="225" mass="24562">MSLCHQDSVFCDDVAELAVHTFTLNVFRGSQGGLIFNFAHLMSRYSSYCFARGKETSLPNTCNSLSFPTNPEDDDLLFSDIGHNECWNKKSLPPVVIQPAGVGVNPTGIPTVTQTGGEWSTGLFTACNDKVVCIGGACCLMCLECHLAKHYGECFCLPLLPGSTLALRAGIRERHKIQGTIGDDWVAVYCCWPFAVCQMARELKRRTPANTYKLNSATPLKDATA</sequence>
<dbReference type="GeneID" id="115476856"/>